<evidence type="ECO:0000259" key="6">
    <source>
        <dbReference type="PROSITE" id="PS51123"/>
    </source>
</evidence>
<accession>A0A3D9H9L8</accession>
<evidence type="ECO:0000256" key="4">
    <source>
        <dbReference type="PROSITE-ProRule" id="PRU00473"/>
    </source>
</evidence>
<dbReference type="InterPro" id="IPR006665">
    <property type="entry name" value="OmpA-like"/>
</dbReference>
<comment type="caution">
    <text evidence="7">The sequence shown here is derived from an EMBL/GenBank/DDBJ whole genome shotgun (WGS) entry which is preliminary data.</text>
</comment>
<feature type="signal peptide" evidence="5">
    <location>
        <begin position="1"/>
        <end position="21"/>
    </location>
</feature>
<dbReference type="AlphaFoldDB" id="A0A3D9H9L8"/>
<sequence>MLKVKTVSRMLLAGAVSLPLAACYTATEEVDQLSARQSGGTGYDQALTREYRDLASYEAYQMYDWGDARHFAKKGLTAAEGARPVPERVADWDLAYGARRLSDARKRLVALLARDAASRSPELAARAQASYDCWLEQLEEGWQADHIAACHDRFQKSVISLERELSEPQRVWFSFNRAEPNDHFKAEIARLARESVRLNVPLVTVVGYADTVGSQENNMKISLRRADRVKQILMENGIPEDRIAISAYGEDRLKVKTRDNVREAQNRRVEIIFYPRVDA</sequence>
<dbReference type="SUPFAM" id="SSF103088">
    <property type="entry name" value="OmpA-like"/>
    <property type="match status" value="1"/>
</dbReference>
<keyword evidence="5" id="KW-0732">Signal</keyword>
<feature type="chain" id="PRO_5017577693" evidence="5">
    <location>
        <begin position="22"/>
        <end position="279"/>
    </location>
</feature>
<dbReference type="InterPro" id="IPR036737">
    <property type="entry name" value="OmpA-like_sf"/>
</dbReference>
<proteinExistence type="predicted"/>
<evidence type="ECO:0000313" key="7">
    <source>
        <dbReference type="EMBL" id="RED46169.1"/>
    </source>
</evidence>
<dbReference type="PRINTS" id="PR01021">
    <property type="entry name" value="OMPADOMAIN"/>
</dbReference>
<dbReference type="GO" id="GO:0009279">
    <property type="term" value="C:cell outer membrane"/>
    <property type="evidence" value="ECO:0007669"/>
    <property type="project" value="UniProtKB-SubCell"/>
</dbReference>
<dbReference type="PANTHER" id="PTHR30329:SF21">
    <property type="entry name" value="LIPOPROTEIN YIAD-RELATED"/>
    <property type="match status" value="1"/>
</dbReference>
<dbReference type="PROSITE" id="PS51123">
    <property type="entry name" value="OMPA_2"/>
    <property type="match status" value="1"/>
</dbReference>
<keyword evidence="8" id="KW-1185">Reference proteome</keyword>
<dbReference type="InterPro" id="IPR006664">
    <property type="entry name" value="OMP_bac"/>
</dbReference>
<evidence type="ECO:0000256" key="1">
    <source>
        <dbReference type="ARBA" id="ARBA00004442"/>
    </source>
</evidence>
<keyword evidence="3" id="KW-0998">Cell outer membrane</keyword>
<comment type="subcellular location">
    <subcellularLocation>
        <location evidence="1">Cell outer membrane</location>
    </subcellularLocation>
</comment>
<name>A0A3D9H9L8_9PROT</name>
<evidence type="ECO:0000256" key="2">
    <source>
        <dbReference type="ARBA" id="ARBA00023136"/>
    </source>
</evidence>
<evidence type="ECO:0000313" key="8">
    <source>
        <dbReference type="Proteomes" id="UP000256845"/>
    </source>
</evidence>
<dbReference type="Gene3D" id="3.30.1330.60">
    <property type="entry name" value="OmpA-like domain"/>
    <property type="match status" value="1"/>
</dbReference>
<protein>
    <submittedName>
        <fullName evidence="7">OOP family OmpA-OmpF porin</fullName>
    </submittedName>
</protein>
<evidence type="ECO:0000256" key="3">
    <source>
        <dbReference type="ARBA" id="ARBA00023237"/>
    </source>
</evidence>
<reference evidence="7 8" key="1">
    <citation type="submission" date="2018-07" db="EMBL/GenBank/DDBJ databases">
        <title>Genomic Encyclopedia of Type Strains, Phase III (KMG-III): the genomes of soil and plant-associated and newly described type strains.</title>
        <authorList>
            <person name="Whitman W."/>
        </authorList>
    </citation>
    <scope>NUCLEOTIDE SEQUENCE [LARGE SCALE GENOMIC DNA]</scope>
    <source>
        <strain evidence="7 8">CECT 8488</strain>
    </source>
</reference>
<keyword evidence="2 4" id="KW-0472">Membrane</keyword>
<evidence type="ECO:0000256" key="5">
    <source>
        <dbReference type="SAM" id="SignalP"/>
    </source>
</evidence>
<dbReference type="Proteomes" id="UP000256845">
    <property type="component" value="Unassembled WGS sequence"/>
</dbReference>
<dbReference type="PANTHER" id="PTHR30329">
    <property type="entry name" value="STATOR ELEMENT OF FLAGELLAR MOTOR COMPLEX"/>
    <property type="match status" value="1"/>
</dbReference>
<dbReference type="CDD" id="cd07185">
    <property type="entry name" value="OmpA_C-like"/>
    <property type="match status" value="1"/>
</dbReference>
<dbReference type="EMBL" id="QRDW01000010">
    <property type="protein sequence ID" value="RED46169.1"/>
    <property type="molecule type" value="Genomic_DNA"/>
</dbReference>
<organism evidence="7 8">
    <name type="scientific">Aestuariispira insulae</name>
    <dbReference type="NCBI Taxonomy" id="1461337"/>
    <lineage>
        <taxon>Bacteria</taxon>
        <taxon>Pseudomonadati</taxon>
        <taxon>Pseudomonadota</taxon>
        <taxon>Alphaproteobacteria</taxon>
        <taxon>Rhodospirillales</taxon>
        <taxon>Kiloniellaceae</taxon>
        <taxon>Aestuariispira</taxon>
    </lineage>
</organism>
<dbReference type="RefSeq" id="WP_115938142.1">
    <property type="nucleotide sequence ID" value="NZ_QRDW01000010.1"/>
</dbReference>
<dbReference type="Pfam" id="PF00691">
    <property type="entry name" value="OmpA"/>
    <property type="match status" value="1"/>
</dbReference>
<feature type="domain" description="OmpA-like" evidence="6">
    <location>
        <begin position="160"/>
        <end position="277"/>
    </location>
</feature>
<dbReference type="OrthoDB" id="189250at2"/>
<gene>
    <name evidence="7" type="ORF">DFP90_11078</name>
</gene>
<dbReference type="InterPro" id="IPR050330">
    <property type="entry name" value="Bact_OuterMem_StrucFunc"/>
</dbReference>